<dbReference type="STRING" id="1121025.SAMN02745249_00505"/>
<evidence type="ECO:0000256" key="3">
    <source>
        <dbReference type="ARBA" id="ARBA00022801"/>
    </source>
</evidence>
<dbReference type="InterPro" id="IPR050659">
    <property type="entry name" value="Peptidase_M24B"/>
</dbReference>
<evidence type="ECO:0000256" key="4">
    <source>
        <dbReference type="ARBA" id="ARBA00023211"/>
    </source>
</evidence>
<dbReference type="InterPro" id="IPR000994">
    <property type="entry name" value="Pept_M24"/>
</dbReference>
<dbReference type="PANTHER" id="PTHR46112">
    <property type="entry name" value="AMINOPEPTIDASE"/>
    <property type="match status" value="1"/>
</dbReference>
<comment type="cofactor">
    <cofactor evidence="1">
        <name>Mn(2+)</name>
        <dbReference type="ChEBI" id="CHEBI:29035"/>
    </cofactor>
</comment>
<name>A0A1M4TTP7_9LACT</name>
<evidence type="ECO:0000259" key="5">
    <source>
        <dbReference type="Pfam" id="PF00557"/>
    </source>
</evidence>
<dbReference type="InterPro" id="IPR000587">
    <property type="entry name" value="Creatinase_N"/>
</dbReference>
<evidence type="ECO:0000313" key="8">
    <source>
        <dbReference type="Proteomes" id="UP000184128"/>
    </source>
</evidence>
<dbReference type="Gene3D" id="3.90.230.10">
    <property type="entry name" value="Creatinase/methionine aminopeptidase superfamily"/>
    <property type="match status" value="1"/>
</dbReference>
<gene>
    <name evidence="7" type="ORF">SAMN02745249_00505</name>
</gene>
<accession>A0A1M4TTP7</accession>
<dbReference type="OrthoDB" id="9806388at2"/>
<dbReference type="AlphaFoldDB" id="A0A1M4TTP7"/>
<dbReference type="SUPFAM" id="SSF55920">
    <property type="entry name" value="Creatinase/aminopeptidase"/>
    <property type="match status" value="1"/>
</dbReference>
<keyword evidence="3" id="KW-0378">Hydrolase</keyword>
<feature type="domain" description="Creatinase N-terminal" evidence="6">
    <location>
        <begin position="5"/>
        <end position="144"/>
    </location>
</feature>
<feature type="domain" description="Peptidase M24" evidence="5">
    <location>
        <begin position="152"/>
        <end position="354"/>
    </location>
</feature>
<dbReference type="Pfam" id="PF00557">
    <property type="entry name" value="Peptidase_M24"/>
    <property type="match status" value="1"/>
</dbReference>
<dbReference type="Gene3D" id="3.40.350.10">
    <property type="entry name" value="Creatinase/prolidase N-terminal domain"/>
    <property type="match status" value="1"/>
</dbReference>
<dbReference type="InterPro" id="IPR029149">
    <property type="entry name" value="Creatin/AminoP/Spt16_N"/>
</dbReference>
<dbReference type="GO" id="GO:0016787">
    <property type="term" value="F:hydrolase activity"/>
    <property type="evidence" value="ECO:0007669"/>
    <property type="project" value="UniProtKB-KW"/>
</dbReference>
<dbReference type="CDD" id="cd01092">
    <property type="entry name" value="APP-like"/>
    <property type="match status" value="1"/>
</dbReference>
<dbReference type="Pfam" id="PF01321">
    <property type="entry name" value="Creatinase_N"/>
    <property type="match status" value="1"/>
</dbReference>
<dbReference type="Proteomes" id="UP000184128">
    <property type="component" value="Unassembled WGS sequence"/>
</dbReference>
<keyword evidence="4" id="KW-0464">Manganese</keyword>
<dbReference type="FunFam" id="3.90.230.10:FF:000014">
    <property type="entry name" value="Aminopeptidase P family protein"/>
    <property type="match status" value="1"/>
</dbReference>
<comment type="similarity">
    <text evidence="2">Belongs to the peptidase M24B family.</text>
</comment>
<protein>
    <submittedName>
        <fullName evidence="7">Xaa-Pro dipeptidase</fullName>
    </submittedName>
</protein>
<organism evidence="7 8">
    <name type="scientific">Atopostipes suicloacalis DSM 15692</name>
    <dbReference type="NCBI Taxonomy" id="1121025"/>
    <lineage>
        <taxon>Bacteria</taxon>
        <taxon>Bacillati</taxon>
        <taxon>Bacillota</taxon>
        <taxon>Bacilli</taxon>
        <taxon>Lactobacillales</taxon>
        <taxon>Carnobacteriaceae</taxon>
        <taxon>Atopostipes</taxon>
    </lineage>
</organism>
<dbReference type="PANTHER" id="PTHR46112:SF10">
    <property type="entry name" value="DIPEPTIDASE YKVY-RELATED"/>
    <property type="match status" value="1"/>
</dbReference>
<dbReference type="RefSeq" id="WP_073295851.1">
    <property type="nucleotide sequence ID" value="NZ_FQUF01000006.1"/>
</dbReference>
<reference evidence="7 8" key="1">
    <citation type="submission" date="2016-11" db="EMBL/GenBank/DDBJ databases">
        <authorList>
            <person name="Jaros S."/>
            <person name="Januszkiewicz K."/>
            <person name="Wedrychowicz H."/>
        </authorList>
    </citation>
    <scope>NUCLEOTIDE SEQUENCE [LARGE SCALE GENOMIC DNA]</scope>
    <source>
        <strain evidence="7 8">DSM 15692</strain>
    </source>
</reference>
<keyword evidence="8" id="KW-1185">Reference proteome</keyword>
<dbReference type="SUPFAM" id="SSF53092">
    <property type="entry name" value="Creatinase/prolidase N-terminal domain"/>
    <property type="match status" value="1"/>
</dbReference>
<evidence type="ECO:0000256" key="2">
    <source>
        <dbReference type="ARBA" id="ARBA00008766"/>
    </source>
</evidence>
<evidence type="ECO:0000313" key="7">
    <source>
        <dbReference type="EMBL" id="SHE47677.1"/>
    </source>
</evidence>
<dbReference type="InterPro" id="IPR036005">
    <property type="entry name" value="Creatinase/aminopeptidase-like"/>
</dbReference>
<sequence>MKQQLNSLQDYMISENIDVVYLDNPNAVAYFTNFESNPHERIVAYIVTQKDHFLFVPALEKEEAKSQSNVENIYTYNDEENPWKIIAKETSKLVNEINFFCIDETTLTVERYNKLSQAFLDTQQPDHTISSEDIGSIIDQMRVVKTSNEIDKMMAAGELADEALQIGIDSLVEGITEQEVAAIIDMEMKKRGVSEMSFSTLVLFGDHAANPHGNPGDRKLKQNEFALFDLGVIYNGYASDATRTIAFGEVNEKEKEVYEIVLEAQRTAQEAVKPGMRAGDLDQIARKVIEDAGYGEYFNHRLGHGIGKTAHEFPSIHGSNETILEPGMCFSIEPGIYIPGEVGVRVEDCVYVTEDGCEPFTLMDKELYTLVK</sequence>
<proteinExistence type="inferred from homology"/>
<evidence type="ECO:0000259" key="6">
    <source>
        <dbReference type="Pfam" id="PF01321"/>
    </source>
</evidence>
<dbReference type="EMBL" id="FQUF01000006">
    <property type="protein sequence ID" value="SHE47677.1"/>
    <property type="molecule type" value="Genomic_DNA"/>
</dbReference>
<evidence type="ECO:0000256" key="1">
    <source>
        <dbReference type="ARBA" id="ARBA00001936"/>
    </source>
</evidence>